<dbReference type="InterPro" id="IPR001623">
    <property type="entry name" value="DnaJ_domain"/>
</dbReference>
<sequence length="300" mass="33475">MLSQFVPLLYIRQKQAASQSKVPDDDISHDQSTKTNSTEILSPDASNINNTSTSRHFNRFFGSLDVLQGMTENVRKFYALSLAHHPDRNPNDPSAHTKFSSISSAYHVLSHASRRARYDRDHNIHPSVHTPNRESQHRKTSYVGSRPPSGLRKERGAFHGPPPSFYAHGGYGTSNHARHKHASNAASAFQSSHTTSSSDPESSFLYNNRVSHFDAKSHFRTQSHEDERRRLRRYKAMERQKSRMQEQGGLTAEDTEGSMSARFFIILTVVGLGALAASLGRTFGPQQPAPAARGHSVTKN</sequence>
<feature type="region of interest" description="Disordered" evidence="1">
    <location>
        <begin position="17"/>
        <end position="53"/>
    </location>
</feature>
<protein>
    <submittedName>
        <fullName evidence="3">DnaJ domain-containing protein</fullName>
    </submittedName>
</protein>
<dbReference type="Gene3D" id="1.10.287.110">
    <property type="entry name" value="DnaJ domain"/>
    <property type="match status" value="1"/>
</dbReference>
<dbReference type="SMART" id="SM00271">
    <property type="entry name" value="DnaJ"/>
    <property type="match status" value="1"/>
</dbReference>
<dbReference type="EMBL" id="GG663365">
    <property type="protein sequence ID" value="EEH08773.1"/>
    <property type="molecule type" value="Genomic_DNA"/>
</dbReference>
<dbReference type="InParanoid" id="C0NIQ3"/>
<dbReference type="InterPro" id="IPR036869">
    <property type="entry name" value="J_dom_sf"/>
</dbReference>
<dbReference type="InterPro" id="IPR053025">
    <property type="entry name" value="Mito_ATP_Synthase-Asso"/>
</dbReference>
<dbReference type="Pfam" id="PF00226">
    <property type="entry name" value="DnaJ"/>
    <property type="match status" value="1"/>
</dbReference>
<dbReference type="STRING" id="447093.C0NIQ3"/>
<evidence type="ECO:0000259" key="2">
    <source>
        <dbReference type="PROSITE" id="PS50076"/>
    </source>
</evidence>
<evidence type="ECO:0000313" key="4">
    <source>
        <dbReference type="Proteomes" id="UP000001631"/>
    </source>
</evidence>
<feature type="compositionally biased region" description="Polar residues" evidence="1">
    <location>
        <begin position="33"/>
        <end position="53"/>
    </location>
</feature>
<accession>C0NIQ3</accession>
<dbReference type="CDD" id="cd06257">
    <property type="entry name" value="DnaJ"/>
    <property type="match status" value="1"/>
</dbReference>
<dbReference type="AlphaFoldDB" id="C0NIQ3"/>
<feature type="region of interest" description="Disordered" evidence="1">
    <location>
        <begin position="113"/>
        <end position="203"/>
    </location>
</feature>
<gene>
    <name evidence="3" type="ORF">HCBG_02310</name>
</gene>
<feature type="compositionally biased region" description="Basic and acidic residues" evidence="1">
    <location>
        <begin position="22"/>
        <end position="32"/>
    </location>
</feature>
<name>C0NIQ3_AJECG</name>
<organism evidence="3 4">
    <name type="scientific">Ajellomyces capsulatus (strain G186AR / H82 / ATCC MYA-2454 / RMSCC 2432)</name>
    <name type="common">Darling's disease fungus</name>
    <name type="synonym">Histoplasma capsulatum</name>
    <dbReference type="NCBI Taxonomy" id="447093"/>
    <lineage>
        <taxon>Eukaryota</taxon>
        <taxon>Fungi</taxon>
        <taxon>Dikarya</taxon>
        <taxon>Ascomycota</taxon>
        <taxon>Pezizomycotina</taxon>
        <taxon>Eurotiomycetes</taxon>
        <taxon>Eurotiomycetidae</taxon>
        <taxon>Onygenales</taxon>
        <taxon>Ajellomycetaceae</taxon>
        <taxon>Histoplasma</taxon>
    </lineage>
</organism>
<dbReference type="PROSITE" id="PS50076">
    <property type="entry name" value="DNAJ_2"/>
    <property type="match status" value="1"/>
</dbReference>
<dbReference type="VEuPathDB" id="FungiDB:I7I50_10825"/>
<evidence type="ECO:0000256" key="1">
    <source>
        <dbReference type="SAM" id="MobiDB-lite"/>
    </source>
</evidence>
<dbReference type="RefSeq" id="XP_045289254.1">
    <property type="nucleotide sequence ID" value="XM_045429359.1"/>
</dbReference>
<reference evidence="3" key="1">
    <citation type="submission" date="2009-02" db="EMBL/GenBank/DDBJ databases">
        <title>The Genome Sequence of Ajellomyces capsulatus strain G186AR.</title>
        <authorList>
            <consortium name="The Broad Institute Genome Sequencing Platform"/>
            <person name="Champion M."/>
            <person name="Cuomo C."/>
            <person name="Ma L.-J."/>
            <person name="Henn M.R."/>
            <person name="Sil A."/>
            <person name="Goldman B."/>
            <person name="Young S.K."/>
            <person name="Kodira C.D."/>
            <person name="Zeng Q."/>
            <person name="Koehrsen M."/>
            <person name="Alvarado L."/>
            <person name="Berlin A."/>
            <person name="Borenstein D."/>
            <person name="Chen Z."/>
            <person name="Engels R."/>
            <person name="Freedman E."/>
            <person name="Gellesch M."/>
            <person name="Goldberg J."/>
            <person name="Griggs A."/>
            <person name="Gujja S."/>
            <person name="Heiman D."/>
            <person name="Hepburn T."/>
            <person name="Howarth C."/>
            <person name="Jen D."/>
            <person name="Larson L."/>
            <person name="Lewis B."/>
            <person name="Mehta T."/>
            <person name="Park D."/>
            <person name="Pearson M."/>
            <person name="Roberts A."/>
            <person name="Saif S."/>
            <person name="Shea T."/>
            <person name="Shenoy N."/>
            <person name="Sisk P."/>
            <person name="Stolte C."/>
            <person name="Sykes S."/>
            <person name="Walk T."/>
            <person name="White J."/>
            <person name="Yandava C."/>
            <person name="Klein B."/>
            <person name="McEwen J.G."/>
            <person name="Puccia R."/>
            <person name="Goldman G.H."/>
            <person name="Felipe M.S."/>
            <person name="Nino-Vega G."/>
            <person name="San-Blas G."/>
            <person name="Taylor J."/>
            <person name="Mendoza L."/>
            <person name="Galagan J."/>
            <person name="Nusbaum C."/>
            <person name="Birren B."/>
        </authorList>
    </citation>
    <scope>NUCLEOTIDE SEQUENCE</scope>
    <source>
        <strain evidence="3">G186AR</strain>
    </source>
</reference>
<dbReference type="HOGENOM" id="CLU_050546_1_0_1"/>
<proteinExistence type="predicted"/>
<evidence type="ECO:0000313" key="3">
    <source>
        <dbReference type="EMBL" id="EEH08773.1"/>
    </source>
</evidence>
<dbReference type="GeneID" id="69035326"/>
<keyword evidence="4" id="KW-1185">Reference proteome</keyword>
<feature type="compositionally biased region" description="Low complexity" evidence="1">
    <location>
        <begin position="185"/>
        <end position="203"/>
    </location>
</feature>
<dbReference type="PANTHER" id="PTHR44873:SF1">
    <property type="entry name" value="DNAJ HOMOLOG SUBFAMILY C MEMBER 30, MITOCHONDRIAL"/>
    <property type="match status" value="1"/>
</dbReference>
<dbReference type="SUPFAM" id="SSF46565">
    <property type="entry name" value="Chaperone J-domain"/>
    <property type="match status" value="1"/>
</dbReference>
<feature type="domain" description="J" evidence="2">
    <location>
        <begin position="36"/>
        <end position="122"/>
    </location>
</feature>
<dbReference type="Proteomes" id="UP000001631">
    <property type="component" value="Unassembled WGS sequence"/>
</dbReference>
<dbReference type="PANTHER" id="PTHR44873">
    <property type="entry name" value="DNAJ HOMOLOG SUBFAMILY C MEMBER 30, MITOCHONDRIAL"/>
    <property type="match status" value="1"/>
</dbReference>
<dbReference type="PRINTS" id="PR00625">
    <property type="entry name" value="JDOMAIN"/>
</dbReference>